<dbReference type="RefSeq" id="XP_071918546.1">
    <property type="nucleotide sequence ID" value="XM_072062445.1"/>
</dbReference>
<dbReference type="Proteomes" id="UP001652660">
    <property type="component" value="Chromosome 8c"/>
</dbReference>
<dbReference type="GeneID" id="113706848"/>
<keyword evidence="2" id="KW-1185">Reference proteome</keyword>
<organism evidence="2 3">
    <name type="scientific">Coffea arabica</name>
    <name type="common">Arabian coffee</name>
    <dbReference type="NCBI Taxonomy" id="13443"/>
    <lineage>
        <taxon>Eukaryota</taxon>
        <taxon>Viridiplantae</taxon>
        <taxon>Streptophyta</taxon>
        <taxon>Embryophyta</taxon>
        <taxon>Tracheophyta</taxon>
        <taxon>Spermatophyta</taxon>
        <taxon>Magnoliopsida</taxon>
        <taxon>eudicotyledons</taxon>
        <taxon>Gunneridae</taxon>
        <taxon>Pentapetalae</taxon>
        <taxon>asterids</taxon>
        <taxon>lamiids</taxon>
        <taxon>Gentianales</taxon>
        <taxon>Rubiaceae</taxon>
        <taxon>Ixoroideae</taxon>
        <taxon>Gardenieae complex</taxon>
        <taxon>Bertiereae - Coffeeae clade</taxon>
        <taxon>Coffeeae</taxon>
        <taxon>Coffea</taxon>
    </lineage>
</organism>
<keyword evidence="1" id="KW-1133">Transmembrane helix</keyword>
<sequence length="126" mass="13464">MGSSQAAVSFLTNIARAAFGLGIGAIILNSSLYIVDGGQRAVLFNQFRGVIDDTIGEGRNFSRFPPDSFIGNPLLRGNWLGSISSLGTSKFKAIFSRTAVVCLILGFMMLLSMATLELGKLCLQKL</sequence>
<feature type="transmembrane region" description="Helical" evidence="1">
    <location>
        <begin position="14"/>
        <end position="35"/>
    </location>
</feature>
<evidence type="ECO:0000313" key="2">
    <source>
        <dbReference type="Proteomes" id="UP001652660"/>
    </source>
</evidence>
<accession>A0ABM4VG90</accession>
<keyword evidence="1" id="KW-0472">Membrane</keyword>
<protein>
    <submittedName>
        <fullName evidence="3">LRR receptor-like serine/threonine-protein kinase ER1 isoform X2</fullName>
    </submittedName>
</protein>
<feature type="transmembrane region" description="Helical" evidence="1">
    <location>
        <begin position="94"/>
        <end position="116"/>
    </location>
</feature>
<gene>
    <name evidence="3" type="primary">LOC113706848</name>
</gene>
<evidence type="ECO:0000313" key="3">
    <source>
        <dbReference type="RefSeq" id="XP_071918546.1"/>
    </source>
</evidence>
<evidence type="ECO:0000256" key="1">
    <source>
        <dbReference type="SAM" id="Phobius"/>
    </source>
</evidence>
<proteinExistence type="predicted"/>
<keyword evidence="1" id="KW-0812">Transmembrane</keyword>
<reference evidence="3" key="1">
    <citation type="submission" date="2025-08" db="UniProtKB">
        <authorList>
            <consortium name="RefSeq"/>
        </authorList>
    </citation>
    <scope>IDENTIFICATION</scope>
    <source>
        <tissue evidence="3">Leaves</tissue>
    </source>
</reference>
<name>A0ABM4VG90_COFAR</name>